<dbReference type="Proteomes" id="UP001580407">
    <property type="component" value="Unassembled WGS sequence"/>
</dbReference>
<proteinExistence type="predicted"/>
<feature type="transmembrane region" description="Helical" evidence="1">
    <location>
        <begin position="45"/>
        <end position="67"/>
    </location>
</feature>
<comment type="caution">
    <text evidence="2">The sequence shown here is derived from an EMBL/GenBank/DDBJ whole genome shotgun (WGS) entry which is preliminary data.</text>
</comment>
<organism evidence="2 3">
    <name type="scientific">Paenibacillus terreus</name>
    <dbReference type="NCBI Taxonomy" id="1387834"/>
    <lineage>
        <taxon>Bacteria</taxon>
        <taxon>Bacillati</taxon>
        <taxon>Bacillota</taxon>
        <taxon>Bacilli</taxon>
        <taxon>Bacillales</taxon>
        <taxon>Paenibacillaceae</taxon>
        <taxon>Paenibacillus</taxon>
    </lineage>
</organism>
<keyword evidence="1" id="KW-1133">Transmembrane helix</keyword>
<keyword evidence="3" id="KW-1185">Reference proteome</keyword>
<sequence length="256" mass="29650">MRIKGKAKRYHALSEMSSSGTNIQTHISPWIPLWWSAALPGFGHFLLGINLTAYVLVIFEFIVNYMAHINDAIYFSMLGDFEGAKHVINLRWFFGYIGIYMFAMYDSYRRAVDQNKLFLLAYRYTQNTSASELTNLNRNFMDVTSPGLGLIWSFITPGTGAIFVTRTPIFIFAMTYWGITAVFSHWFEGIYYTAIGDFEQARNVLQPAWFLFIPSIITFSMYFGYHDTVKENKAFKLSQARYLKDNYQSKAFKKPV</sequence>
<feature type="transmembrane region" description="Helical" evidence="1">
    <location>
        <begin position="207"/>
        <end position="225"/>
    </location>
</feature>
<keyword evidence="1" id="KW-0812">Transmembrane</keyword>
<reference evidence="2 3" key="1">
    <citation type="submission" date="2024-09" db="EMBL/GenBank/DDBJ databases">
        <authorList>
            <person name="Ruan L."/>
        </authorList>
    </citation>
    <scope>NUCLEOTIDE SEQUENCE [LARGE SCALE GENOMIC DNA]</scope>
    <source>
        <strain evidence="2 3">D33</strain>
    </source>
</reference>
<evidence type="ECO:0000313" key="3">
    <source>
        <dbReference type="Proteomes" id="UP001580407"/>
    </source>
</evidence>
<dbReference type="EMBL" id="JBHILM010000018">
    <property type="protein sequence ID" value="MFB5682514.1"/>
    <property type="molecule type" value="Genomic_DNA"/>
</dbReference>
<feature type="transmembrane region" description="Helical" evidence="1">
    <location>
        <begin position="87"/>
        <end position="105"/>
    </location>
</feature>
<protein>
    <submittedName>
        <fullName evidence="2">Uncharacterized protein</fullName>
    </submittedName>
</protein>
<evidence type="ECO:0000256" key="1">
    <source>
        <dbReference type="SAM" id="Phobius"/>
    </source>
</evidence>
<name>A0ABV5B9Z3_9BACL</name>
<evidence type="ECO:0000313" key="2">
    <source>
        <dbReference type="EMBL" id="MFB5682514.1"/>
    </source>
</evidence>
<gene>
    <name evidence="2" type="ORF">ACE3NQ_16425</name>
</gene>
<accession>A0ABV5B9Z3</accession>
<feature type="transmembrane region" description="Helical" evidence="1">
    <location>
        <begin position="169"/>
        <end position="187"/>
    </location>
</feature>
<keyword evidence="1" id="KW-0472">Membrane</keyword>